<feature type="compositionally biased region" description="Basic and acidic residues" evidence="1">
    <location>
        <begin position="874"/>
        <end position="901"/>
    </location>
</feature>
<feature type="compositionally biased region" description="Pro residues" evidence="1">
    <location>
        <begin position="2397"/>
        <end position="2407"/>
    </location>
</feature>
<feature type="compositionally biased region" description="Basic and acidic residues" evidence="1">
    <location>
        <begin position="1965"/>
        <end position="1979"/>
    </location>
</feature>
<feature type="compositionally biased region" description="Basic residues" evidence="1">
    <location>
        <begin position="493"/>
        <end position="506"/>
    </location>
</feature>
<feature type="compositionally biased region" description="Basic and acidic residues" evidence="1">
    <location>
        <begin position="2377"/>
        <end position="2390"/>
    </location>
</feature>
<dbReference type="PANTHER" id="PTHR43173:SF19">
    <property type="entry name" value="AARF DOMAIN-CONTAINING PROTEIN KINASE 1"/>
    <property type="match status" value="1"/>
</dbReference>
<dbReference type="GO" id="GO:0004672">
    <property type="term" value="F:protein kinase activity"/>
    <property type="evidence" value="ECO:0007669"/>
    <property type="project" value="InterPro"/>
</dbReference>
<feature type="region of interest" description="Disordered" evidence="1">
    <location>
        <begin position="1174"/>
        <end position="1210"/>
    </location>
</feature>
<dbReference type="InterPro" id="IPR051130">
    <property type="entry name" value="Mito_struct-func_regulator"/>
</dbReference>
<feature type="domain" description="Protein kinase" evidence="3">
    <location>
        <begin position="2070"/>
        <end position="2436"/>
    </location>
</feature>
<accession>A0A0G4HWU2</accession>
<gene>
    <name evidence="4" type="ORF">Cvel_9112</name>
</gene>
<dbReference type="InterPro" id="IPR004147">
    <property type="entry name" value="ABC1_dom"/>
</dbReference>
<dbReference type="Pfam" id="PF03109">
    <property type="entry name" value="ABC1"/>
    <property type="match status" value="1"/>
</dbReference>
<feature type="region of interest" description="Disordered" evidence="1">
    <location>
        <begin position="385"/>
        <end position="465"/>
    </location>
</feature>
<feature type="region of interest" description="Disordered" evidence="1">
    <location>
        <begin position="478"/>
        <end position="520"/>
    </location>
</feature>
<feature type="region of interest" description="Disordered" evidence="1">
    <location>
        <begin position="872"/>
        <end position="912"/>
    </location>
</feature>
<dbReference type="VEuPathDB" id="CryptoDB:Cvel_9112"/>
<proteinExistence type="predicted"/>
<feature type="compositionally biased region" description="Basic and acidic residues" evidence="1">
    <location>
        <begin position="391"/>
        <end position="420"/>
    </location>
</feature>
<dbReference type="InterPro" id="IPR011009">
    <property type="entry name" value="Kinase-like_dom_sf"/>
</dbReference>
<evidence type="ECO:0000256" key="1">
    <source>
        <dbReference type="SAM" id="MobiDB-lite"/>
    </source>
</evidence>
<dbReference type="PANTHER" id="PTHR43173">
    <property type="entry name" value="ABC1 FAMILY PROTEIN"/>
    <property type="match status" value="1"/>
</dbReference>
<evidence type="ECO:0000313" key="4">
    <source>
        <dbReference type="EMBL" id="CEM48936.1"/>
    </source>
</evidence>
<reference evidence="4" key="1">
    <citation type="submission" date="2014-11" db="EMBL/GenBank/DDBJ databases">
        <authorList>
            <person name="Otto D Thomas"/>
            <person name="Naeem Raeece"/>
        </authorList>
    </citation>
    <scope>NUCLEOTIDE SEQUENCE</scope>
</reference>
<feature type="region of interest" description="Disordered" evidence="1">
    <location>
        <begin position="77"/>
        <end position="113"/>
    </location>
</feature>
<dbReference type="SUPFAM" id="SSF56112">
    <property type="entry name" value="Protein kinase-like (PK-like)"/>
    <property type="match status" value="3"/>
</dbReference>
<dbReference type="PROSITE" id="PS50011">
    <property type="entry name" value="PROTEIN_KINASE_DOM"/>
    <property type="match status" value="4"/>
</dbReference>
<feature type="region of interest" description="Disordered" evidence="1">
    <location>
        <begin position="1918"/>
        <end position="1998"/>
    </location>
</feature>
<feature type="compositionally biased region" description="Basic and acidic residues" evidence="1">
    <location>
        <begin position="1918"/>
        <end position="1943"/>
    </location>
</feature>
<feature type="compositionally biased region" description="Acidic residues" evidence="1">
    <location>
        <begin position="824"/>
        <end position="836"/>
    </location>
</feature>
<feature type="region of interest" description="Disordered" evidence="1">
    <location>
        <begin position="2370"/>
        <end position="2436"/>
    </location>
</feature>
<dbReference type="Gene3D" id="1.10.510.10">
    <property type="entry name" value="Transferase(Phosphotransferase) domain 1"/>
    <property type="match status" value="1"/>
</dbReference>
<evidence type="ECO:0000259" key="3">
    <source>
        <dbReference type="PROSITE" id="PS50011"/>
    </source>
</evidence>
<feature type="compositionally biased region" description="Pro residues" evidence="1">
    <location>
        <begin position="456"/>
        <end position="465"/>
    </location>
</feature>
<dbReference type="EMBL" id="CDMZ01004192">
    <property type="protein sequence ID" value="CEM48936.1"/>
    <property type="molecule type" value="Genomic_DNA"/>
</dbReference>
<feature type="domain" description="Protein kinase" evidence="3">
    <location>
        <begin position="127"/>
        <end position="534"/>
    </location>
</feature>
<feature type="signal peptide" evidence="2">
    <location>
        <begin position="1"/>
        <end position="18"/>
    </location>
</feature>
<protein>
    <recommendedName>
        <fullName evidence="3">Protein kinase domain-containing protein</fullName>
    </recommendedName>
</protein>
<keyword evidence="2" id="KW-0732">Signal</keyword>
<feature type="compositionally biased region" description="Basic and acidic residues" evidence="1">
    <location>
        <begin position="478"/>
        <end position="488"/>
    </location>
</feature>
<sequence length="2436" mass="270330">MAFLLRVVAVTTVTLVTCSPPPVRTHKTEGGGRASISAAGTFLTDDIQPLIAKKFKFYSEKGLSEEDIQKYLLSSSRMVRSSTEGEGGEETEGQPEKKGVPPGSCLTSPPSRKSIERDTLAACHPGLKETGFLGGGAFGRVVAVTLDSPTGSEIEGQLPFSPSELEDGRTYALKVMNSGMWRPPGEGGGFSAAMSHEMALKEMCVAAEAAEAGVGPEVFGSWFCEIEHPAGKAYGRVLYGLLLMEELETTVEKAFEEVSAKDLIITPDAQRSLLGLHEKFFNIGYEHRDKHYGNHGIDKKGRMRLLDFGLVEARSGVSESDWRWVLLSVIPRLKRSLDATSYFYFEDKDQHREDNIAVQVETALEMKAYKWGSLIDFIDKKVYPFPKNTKKPPDGEEKDQEEKRKERERRTVPVPKEVKALSEGNAPTSPQDTLLLDPAQVPIPTPSASTGGFLNPPRPPPPPPVSTFLSGDILPRTERGWAPEEIRDAALTGRRKKRKEKGKGRRAGTGGCLSAPPDRKRITKQKLAECHPGLIEEKSLGKGAYGTVTSVSVDPSGVKEEGLFSGVRQGQTFALKQMVADSWKSLGGEMEFWGEVSEKEILREMCVGEEAGKAGIGPSVFGSWFCEVVPSAEGEEEKRVYGFLLMETLQKSLEESLDEAEKENRIVIADAQRSLLGLHERFFEKGYVHVDQHLGNVGIDMEGRLRLLDFGIVQSAAELEDPRFVLWAPAWTLKMAVERLSYFSRGQHAKENVAAQVFREVQAKTYKWGGMRRFVDRRVFPFPKDKREREEERRQEEPHNAQGKGKDFSVTKVPESGDNKGTEREEDEASGSDSAEDTLFSDSLIPRVAREFHFHREKGLSPKEAETLMLKATGDSEAKEEEKGEKEEEKGEKEEEKDKCLGSHPPPRPKIEASRLKECHPGLIEKKSLGQGAFGRVVAVSLDPSKGARNDSLYSGLKPGKTYALKQMNGGKWESPGGLVSFSAAASHQKVLKEICVADAASDAGVGPLMFGSWFCEVTRKPKEGKSPRKRLHAFMLMEELSTPMRKAFDKAAFENLIITPDAQRSILGLHEKFSEAGYIQMDPHFENHGVAVSGHFRLLDFGLVKPSGECKKETEPLEQVLPGLAWELESTDYFSGGKHEEENVAKEVQKEIKEERYDWGKMIPFVDKEVYPFPKSNKGNEQTQQPAPFPSPTSPSSPSSASVSENRDASLEAQMQEDILPHVAKEYFFHARQGKSPEEIQRAILSQQKMTHAKGGEKMKEKGPACLTQLEPSSFPRIFRSNMTGCHSGLLEKEGGKLGAGAFGTVTEVYLDPSSDGEGPLFQGLKPNTTYALKRMRTEHWTDPSGHVTFSKEISHKSTAKEMCIAREAGEAEVGPVVYGSWFCAVTSKGKIAMDFGFILMEKLEGSLQDAFTKAQKDNLIITPDAQRSVMGLHEQFYEKGYVHVDNHFGNHGVDLSGRFRLIDFGIVYGHDFVSGDKTNLVKTMAERLQGIMRVTDYYVDGGHEEDNVARKTEDQIKNKTYEWGTMIPFTSEVVYPFPQNTKQRAAAGREEKLQPTDDDAVSRVQRQSSRSTRDAPTPEPPPPPMRTFFSEEIQPRIAKKFQFYAHQNPSLSPSEIKRQTLHPLSLPEKNRAEDWSPCFTDPPPQPQLGVFDLEDCHPGLEERGLLGKGVFGRVVSVSVNMSEAASRNSLYSGLEPGKTYALKQMNAGVWESRDGLVSFSAADAFEDALQEMCIGKEAGEAHVGSLVHGSWFCQVKEKDPNNPDVVLNKELYGFILMEQLQMPLAHAFSQAVTENRIITPDAQQSVLGLHEKFFEMGYIQVDAHFNNAGVDMEGRFHLMDFGIVRPNTYMPEKTDGLKDVCHVLESSLRETKYFSDGKHEGENEAQRVRREIEGKQYKWGSMIGAVEKVVYPFPRNEEEREGRRKGFERKNAERDGKREDAQPQQTVNERRNAATKTPAGSGAEKKLNERKGTEDVRPAPQEESQENNQTLFSADLLPRSAKRRRFYAQQGRTAEVVENASVVEKEALQGPLSTLAAASHGGSSSCFASPPPRQKLEKATLKECHPGLREERILGGGAFGTVVRVSVDSSQGGGQILFSGLEAGRTYALKHFDGGEWHGQEEIGKIEKLSSFFEALQEMCLAEVAGGAEKKFGPPVLGAWFCEVRGGVELDASEKRGEEKRLYGFILMEELQTNLIDAFLKAQKNNLIITPDAQRSLMGLHEESFQSGFYQLDAHYGNVGVDQEGRFRLIDFGVVKASGWAEGKKESEQAEKVVEEYKRRLMGVARSLKSKLSVTPYFVSEKHQKDNVARQVLFALEEGTYTFGSQIPSINKIVFPFPPNEEENTDESQEGDEVEYVTKATARRGWVGSSALAEEGQKKKEEANETPRLRGASFPPAPAPGPTPIIVPEGELPPEEAIGKGLRSKETVDQLFLE</sequence>
<dbReference type="GO" id="GO:0005524">
    <property type="term" value="F:ATP binding"/>
    <property type="evidence" value="ECO:0007669"/>
    <property type="project" value="InterPro"/>
</dbReference>
<feature type="compositionally biased region" description="Basic and acidic residues" evidence="1">
    <location>
        <begin position="786"/>
        <end position="823"/>
    </location>
</feature>
<name>A0A0G4HWU2_9ALVE</name>
<dbReference type="InterPro" id="IPR000719">
    <property type="entry name" value="Prot_kinase_dom"/>
</dbReference>
<evidence type="ECO:0000256" key="2">
    <source>
        <dbReference type="SAM" id="SignalP"/>
    </source>
</evidence>
<organism evidence="4">
    <name type="scientific">Chromera velia CCMP2878</name>
    <dbReference type="NCBI Taxonomy" id="1169474"/>
    <lineage>
        <taxon>Eukaryota</taxon>
        <taxon>Sar</taxon>
        <taxon>Alveolata</taxon>
        <taxon>Colpodellida</taxon>
        <taxon>Chromeraceae</taxon>
        <taxon>Chromera</taxon>
    </lineage>
</organism>
<feature type="domain" description="Protein kinase" evidence="3">
    <location>
        <begin position="1293"/>
        <end position="1627"/>
    </location>
</feature>
<feature type="region of interest" description="Disordered" evidence="1">
    <location>
        <begin position="786"/>
        <end position="842"/>
    </location>
</feature>
<feature type="domain" description="Protein kinase" evidence="3">
    <location>
        <begin position="534"/>
        <end position="923"/>
    </location>
</feature>
<feature type="chain" id="PRO_5005191937" description="Protein kinase domain-containing protein" evidence="2">
    <location>
        <begin position="19"/>
        <end position="2436"/>
    </location>
</feature>
<feature type="region of interest" description="Disordered" evidence="1">
    <location>
        <begin position="1545"/>
        <end position="1590"/>
    </location>
</feature>